<feature type="compositionally biased region" description="Basic and acidic residues" evidence="2">
    <location>
        <begin position="546"/>
        <end position="563"/>
    </location>
</feature>
<dbReference type="OrthoDB" id="273824at2759"/>
<evidence type="ECO:0000256" key="1">
    <source>
        <dbReference type="SAM" id="Coils"/>
    </source>
</evidence>
<feature type="region of interest" description="Disordered" evidence="2">
    <location>
        <begin position="542"/>
        <end position="563"/>
    </location>
</feature>
<feature type="region of interest" description="Disordered" evidence="2">
    <location>
        <begin position="641"/>
        <end position="722"/>
    </location>
</feature>
<dbReference type="VEuPathDB" id="TriTrypDB:Lsey_0028_0100"/>
<evidence type="ECO:0000313" key="3">
    <source>
        <dbReference type="EMBL" id="KPI89224.1"/>
    </source>
</evidence>
<accession>A0A0N1IM17</accession>
<name>A0A0N1IM17_LEPSE</name>
<evidence type="ECO:0000256" key="2">
    <source>
        <dbReference type="SAM" id="MobiDB-lite"/>
    </source>
</evidence>
<evidence type="ECO:0000313" key="4">
    <source>
        <dbReference type="Proteomes" id="UP000038009"/>
    </source>
</evidence>
<feature type="coiled-coil region" evidence="1">
    <location>
        <begin position="161"/>
        <end position="188"/>
    </location>
</feature>
<dbReference type="EMBL" id="LJSK01000028">
    <property type="protein sequence ID" value="KPI89224.1"/>
    <property type="molecule type" value="Genomic_DNA"/>
</dbReference>
<feature type="compositionally biased region" description="Basic and acidic residues" evidence="2">
    <location>
        <begin position="680"/>
        <end position="689"/>
    </location>
</feature>
<dbReference type="AlphaFoldDB" id="A0A0N1IM17"/>
<protein>
    <submittedName>
        <fullName evidence="3">Uncharacterized protein</fullName>
    </submittedName>
</protein>
<keyword evidence="1" id="KW-0175">Coiled coil</keyword>
<gene>
    <name evidence="3" type="ORF">ABL78_1647</name>
</gene>
<proteinExistence type="predicted"/>
<reference evidence="3 4" key="1">
    <citation type="journal article" date="2015" name="PLoS Pathog.">
        <title>Leptomonas seymouri: Adaptations to the Dixenous Life Cycle Analyzed by Genome Sequencing, Transcriptome Profiling and Co-infection with Leishmania donovani.</title>
        <authorList>
            <person name="Kraeva N."/>
            <person name="Butenko A."/>
            <person name="Hlavacova J."/>
            <person name="Kostygov A."/>
            <person name="Myskova J."/>
            <person name="Grybchuk D."/>
            <person name="Lestinova T."/>
            <person name="Votypka J."/>
            <person name="Volf P."/>
            <person name="Opperdoes F."/>
            <person name="Flegontov P."/>
            <person name="Lukes J."/>
            <person name="Yurchenko V."/>
        </authorList>
    </citation>
    <scope>NUCLEOTIDE SEQUENCE [LARGE SCALE GENOMIC DNA]</scope>
    <source>
        <strain evidence="3 4">ATCC 30220</strain>
    </source>
</reference>
<feature type="coiled-coil region" evidence="1">
    <location>
        <begin position="235"/>
        <end position="269"/>
    </location>
</feature>
<feature type="region of interest" description="Disordered" evidence="2">
    <location>
        <begin position="1"/>
        <end position="64"/>
    </location>
</feature>
<keyword evidence="4" id="KW-1185">Reference proteome</keyword>
<organism evidence="3 4">
    <name type="scientific">Leptomonas seymouri</name>
    <dbReference type="NCBI Taxonomy" id="5684"/>
    <lineage>
        <taxon>Eukaryota</taxon>
        <taxon>Discoba</taxon>
        <taxon>Euglenozoa</taxon>
        <taxon>Kinetoplastea</taxon>
        <taxon>Metakinetoplastina</taxon>
        <taxon>Trypanosomatida</taxon>
        <taxon>Trypanosomatidae</taxon>
        <taxon>Leishmaniinae</taxon>
        <taxon>Leptomonas</taxon>
    </lineage>
</organism>
<sequence>MSSTGMDCGAAGKEAQECRPPGVYRTAAGVRVIGSSNPPAAPADPTTATHEKLPLSSEDDPSAADARRRFYQLRAVRRELSGRPAVLDSNSSVELLPPAASASPPVIRVHPTPFPVPTSYGLSLDRLSAEDPATRYILRTAAAERALRHQQAEGDHLKRLLITQQQEASNLRQQLECLSRELAASSQTVLRQTATMRSLTSEMERRDAYHLIKERRASNAGMPPLQSTSETGGALPKEQQQIEALVATVKQLQSEKGLLEQQVQQLRQRQNCSLDVRGTCTPTIEAIERDEDESAAGISPGDGAHHGKHNTWIPFAAEELQKLVHSLGCVLRGASPRNFVCSASPTALPSPLPCRSDLVLEVVLSDLSFTVASSSEGGHSCSSKRPGSFLCEDHGVLLVCGPYNCEQLLLRTQPANAQMAPAPSTHRRPLSNGQQSRRCCFYTLLDTQGVLTFRFFEKMHREVMTPAVGATDDSPAPTATATVPVRSLIAAAGPPFFSEPSCGKTTLGASTVHTLHLHKEGCAASCGAATFVARVTAVQPTPPTDRMYRSGERESHAGRADDSVRASLLHSPIGRVATPGATATTAVMEEAAARKRTHMRPRAPLISPSREDGETGLTRLCSTPCSSKQASERTTPLLHRAPPLVAEAKPQRSPSPTLPSAVSACESLEGSDTIPTVEAEAAKQREHGKPVSQEEDTIDTRSSPAPAPFAETLPPSKAEGSQSHLLVLSAKGIPLPPLVRVPPAPPVATLPSPPPASVPAIDLPDAAPSALQAASSTPSSSPTTEMHASLRIYVKALRDFHCGASDDVEGLLEHCAVRVRVYVGETEVFVAPTRRNPSHAVWSAEEGVCSVALSAAQDLRFEVMDAAKATTEGALAQATVQVADVMERWGERELALTTVTDSIFCGALTVCFSSSVAVDSAARS</sequence>
<dbReference type="OMA" id="VCICGPY"/>
<dbReference type="CDD" id="cd00030">
    <property type="entry name" value="C2"/>
    <property type="match status" value="1"/>
</dbReference>
<comment type="caution">
    <text evidence="3">The sequence shown here is derived from an EMBL/GenBank/DDBJ whole genome shotgun (WGS) entry which is preliminary data.</text>
</comment>
<dbReference type="Proteomes" id="UP000038009">
    <property type="component" value="Unassembled WGS sequence"/>
</dbReference>